<gene>
    <name evidence="6" type="ORF">M569_06723</name>
</gene>
<protein>
    <recommendedName>
        <fullName evidence="1">RNA helicase</fullName>
        <ecNumber evidence="1">3.6.4.13</ecNumber>
    </recommendedName>
</protein>
<comment type="catalytic activity">
    <reaction evidence="4">
        <text>ATP + H2O = ADP + phosphate + H(+)</text>
        <dbReference type="Rhea" id="RHEA:13065"/>
        <dbReference type="ChEBI" id="CHEBI:15377"/>
        <dbReference type="ChEBI" id="CHEBI:15378"/>
        <dbReference type="ChEBI" id="CHEBI:30616"/>
        <dbReference type="ChEBI" id="CHEBI:43474"/>
        <dbReference type="ChEBI" id="CHEBI:456216"/>
        <dbReference type="EC" id="3.6.4.13"/>
    </reaction>
</comment>
<dbReference type="EC" id="3.6.4.13" evidence="1"/>
<dbReference type="Gene3D" id="3.40.50.300">
    <property type="entry name" value="P-loop containing nucleotide triphosphate hydrolases"/>
    <property type="match status" value="1"/>
</dbReference>
<dbReference type="CDD" id="cd17917">
    <property type="entry name" value="DEXHc_RHA-like"/>
    <property type="match status" value="1"/>
</dbReference>
<dbReference type="GO" id="GO:0016787">
    <property type="term" value="F:hydrolase activity"/>
    <property type="evidence" value="ECO:0007669"/>
    <property type="project" value="UniProtKB-KW"/>
</dbReference>
<name>S8CMV5_9LAMI</name>
<evidence type="ECO:0000256" key="1">
    <source>
        <dbReference type="ARBA" id="ARBA00012552"/>
    </source>
</evidence>
<dbReference type="PROSITE" id="PS51192">
    <property type="entry name" value="HELICASE_ATP_BIND_1"/>
    <property type="match status" value="1"/>
</dbReference>
<evidence type="ECO:0000256" key="4">
    <source>
        <dbReference type="ARBA" id="ARBA00047984"/>
    </source>
</evidence>
<accession>S8CMV5</accession>
<dbReference type="PANTHER" id="PTHR18934">
    <property type="entry name" value="ATP-DEPENDENT RNA HELICASE"/>
    <property type="match status" value="1"/>
</dbReference>
<keyword evidence="3" id="KW-0347">Helicase</keyword>
<dbReference type="Pfam" id="PF00270">
    <property type="entry name" value="DEAD"/>
    <property type="match status" value="1"/>
</dbReference>
<reference evidence="6 7" key="1">
    <citation type="journal article" date="2013" name="BMC Genomics">
        <title>The miniature genome of a carnivorous plant Genlisea aurea contains a low number of genes and short non-coding sequences.</title>
        <authorList>
            <person name="Leushkin E.V."/>
            <person name="Sutormin R.A."/>
            <person name="Nabieva E.R."/>
            <person name="Penin A.A."/>
            <person name="Kondrashov A.S."/>
            <person name="Logacheva M.D."/>
        </authorList>
    </citation>
    <scope>NUCLEOTIDE SEQUENCE [LARGE SCALE GENOMIC DNA]</scope>
</reference>
<sequence>FSGLPVMAMRGKIVEKIMENRVTLIVGETGCGKSSQVPQFLLEDNVEPILCTQPRRFAVVAVAKMVASARNCEVGGEVGYHIGHSRVCSDRSKIVFKTAGVLLDEMRDKGLKALKYKVIVLDEVHERSVESDLVLACIKQFLLKKNDLRVVLMSATADISRYREYFKDLGRGERVEILAIPSTGKNTLFQKNVFYLDQV</sequence>
<dbReference type="GO" id="GO:0005524">
    <property type="term" value="F:ATP binding"/>
    <property type="evidence" value="ECO:0007669"/>
    <property type="project" value="InterPro"/>
</dbReference>
<evidence type="ECO:0000259" key="5">
    <source>
        <dbReference type="PROSITE" id="PS51192"/>
    </source>
</evidence>
<dbReference type="SUPFAM" id="SSF52540">
    <property type="entry name" value="P-loop containing nucleoside triphosphate hydrolases"/>
    <property type="match status" value="1"/>
</dbReference>
<dbReference type="InterPro" id="IPR011545">
    <property type="entry name" value="DEAD/DEAH_box_helicase_dom"/>
</dbReference>
<organism evidence="6 7">
    <name type="scientific">Genlisea aurea</name>
    <dbReference type="NCBI Taxonomy" id="192259"/>
    <lineage>
        <taxon>Eukaryota</taxon>
        <taxon>Viridiplantae</taxon>
        <taxon>Streptophyta</taxon>
        <taxon>Embryophyta</taxon>
        <taxon>Tracheophyta</taxon>
        <taxon>Spermatophyta</taxon>
        <taxon>Magnoliopsida</taxon>
        <taxon>eudicotyledons</taxon>
        <taxon>Gunneridae</taxon>
        <taxon>Pentapetalae</taxon>
        <taxon>asterids</taxon>
        <taxon>lamiids</taxon>
        <taxon>Lamiales</taxon>
        <taxon>Lentibulariaceae</taxon>
        <taxon>Genlisea</taxon>
    </lineage>
</organism>
<dbReference type="InterPro" id="IPR014001">
    <property type="entry name" value="Helicase_ATP-bd"/>
</dbReference>
<dbReference type="InterPro" id="IPR027417">
    <property type="entry name" value="P-loop_NTPase"/>
</dbReference>
<keyword evidence="7" id="KW-1185">Reference proteome</keyword>
<evidence type="ECO:0000256" key="3">
    <source>
        <dbReference type="ARBA" id="ARBA00022806"/>
    </source>
</evidence>
<dbReference type="OrthoDB" id="10253254at2759"/>
<evidence type="ECO:0000313" key="6">
    <source>
        <dbReference type="EMBL" id="EPS68050.1"/>
    </source>
</evidence>
<proteinExistence type="predicted"/>
<feature type="domain" description="Helicase ATP-binding" evidence="5">
    <location>
        <begin position="14"/>
        <end position="175"/>
    </location>
</feature>
<dbReference type="SMART" id="SM00487">
    <property type="entry name" value="DEXDc"/>
    <property type="match status" value="1"/>
</dbReference>
<dbReference type="AlphaFoldDB" id="S8CMV5"/>
<keyword evidence="3" id="KW-0547">Nucleotide-binding</keyword>
<evidence type="ECO:0000313" key="7">
    <source>
        <dbReference type="Proteomes" id="UP000015453"/>
    </source>
</evidence>
<dbReference type="Proteomes" id="UP000015453">
    <property type="component" value="Unassembled WGS sequence"/>
</dbReference>
<feature type="non-terminal residue" evidence="6">
    <location>
        <position position="199"/>
    </location>
</feature>
<comment type="caution">
    <text evidence="6">The sequence shown here is derived from an EMBL/GenBank/DDBJ whole genome shotgun (WGS) entry which is preliminary data.</text>
</comment>
<dbReference type="GO" id="GO:0003723">
    <property type="term" value="F:RNA binding"/>
    <property type="evidence" value="ECO:0007669"/>
    <property type="project" value="TreeGrafter"/>
</dbReference>
<keyword evidence="2" id="KW-0378">Hydrolase</keyword>
<feature type="non-terminal residue" evidence="6">
    <location>
        <position position="1"/>
    </location>
</feature>
<dbReference type="PANTHER" id="PTHR18934:SF221">
    <property type="entry name" value="ATP-DEPENDENT RNA HELICASE DHX34-RELATED"/>
    <property type="match status" value="1"/>
</dbReference>
<dbReference type="GO" id="GO:0003724">
    <property type="term" value="F:RNA helicase activity"/>
    <property type="evidence" value="ECO:0007669"/>
    <property type="project" value="UniProtKB-EC"/>
</dbReference>
<evidence type="ECO:0000256" key="2">
    <source>
        <dbReference type="ARBA" id="ARBA00022801"/>
    </source>
</evidence>
<keyword evidence="3" id="KW-0067">ATP-binding</keyword>
<dbReference type="EMBL" id="AUSU01002806">
    <property type="protein sequence ID" value="EPS68050.1"/>
    <property type="molecule type" value="Genomic_DNA"/>
</dbReference>